<protein>
    <submittedName>
        <fullName evidence="1">Uncharacterized protein</fullName>
    </submittedName>
</protein>
<reference evidence="1 2" key="1">
    <citation type="submission" date="2018-10" db="EMBL/GenBank/DDBJ databases">
        <title>Rhodobacter sp . BO-81.</title>
        <authorList>
            <person name="Im W.T."/>
        </authorList>
    </citation>
    <scope>NUCLEOTIDE SEQUENCE [LARGE SCALE GENOMIC DNA]</scope>
    <source>
        <strain evidence="1 2">BO-81</strain>
    </source>
</reference>
<accession>A0A421BJC1</accession>
<sequence>MAFTQEDADRLRAAIAKGVSHARVNGEELTFRSLADMKETLRLIEADLSGTGAPPGFSVGYARTTRGL</sequence>
<organism evidence="1 2">
    <name type="scientific">Paenirhodobacter hankyongi</name>
    <dbReference type="NCBI Taxonomy" id="2294033"/>
    <lineage>
        <taxon>Bacteria</taxon>
        <taxon>Pseudomonadati</taxon>
        <taxon>Pseudomonadota</taxon>
        <taxon>Alphaproteobacteria</taxon>
        <taxon>Rhodobacterales</taxon>
        <taxon>Rhodobacter group</taxon>
        <taxon>Paenirhodobacter</taxon>
    </lineage>
</organism>
<dbReference type="NCBIfam" id="NF047331">
    <property type="entry name" value="phage_HTJ"/>
    <property type="match status" value="1"/>
</dbReference>
<evidence type="ECO:0000313" key="2">
    <source>
        <dbReference type="Proteomes" id="UP000279673"/>
    </source>
</evidence>
<dbReference type="RefSeq" id="WP_121535002.1">
    <property type="nucleotide sequence ID" value="NZ_RCHI01000030.1"/>
</dbReference>
<comment type="caution">
    <text evidence="1">The sequence shown here is derived from an EMBL/GenBank/DDBJ whole genome shotgun (WGS) entry which is preliminary data.</text>
</comment>
<dbReference type="EMBL" id="RCHI01000030">
    <property type="protein sequence ID" value="RLL61529.1"/>
    <property type="molecule type" value="Genomic_DNA"/>
</dbReference>
<keyword evidence="2" id="KW-1185">Reference proteome</keyword>
<evidence type="ECO:0000313" key="1">
    <source>
        <dbReference type="EMBL" id="RLL61529.1"/>
    </source>
</evidence>
<dbReference type="AlphaFoldDB" id="A0A421BJC1"/>
<name>A0A421BJC1_9RHOB</name>
<dbReference type="Proteomes" id="UP000279673">
    <property type="component" value="Unassembled WGS sequence"/>
</dbReference>
<proteinExistence type="predicted"/>
<gene>
    <name evidence="1" type="ORF">DYS74_17965</name>
</gene>